<organism evidence="6 7">
    <name type="scientific">Megasphaera hutchinsoni</name>
    <dbReference type="NCBI Taxonomy" id="1588748"/>
    <lineage>
        <taxon>Bacteria</taxon>
        <taxon>Bacillati</taxon>
        <taxon>Bacillota</taxon>
        <taxon>Negativicutes</taxon>
        <taxon>Veillonellales</taxon>
        <taxon>Veillonellaceae</taxon>
        <taxon>Megasphaera</taxon>
    </lineage>
</organism>
<dbReference type="PROSITE" id="PS50893">
    <property type="entry name" value="ABC_TRANSPORTER_2"/>
    <property type="match status" value="2"/>
</dbReference>
<dbReference type="PATRIC" id="fig|1588748.3.peg.97"/>
<dbReference type="NCBIfam" id="NF000355">
    <property type="entry name" value="ribo_prot_ABC_F"/>
    <property type="match status" value="1"/>
</dbReference>
<dbReference type="AlphaFoldDB" id="A0A134CLV3"/>
<accession>A0A134CLV3</accession>
<feature type="domain" description="ABC transporter" evidence="5">
    <location>
        <begin position="342"/>
        <end position="554"/>
    </location>
</feature>
<dbReference type="Proteomes" id="UP000070160">
    <property type="component" value="Unassembled WGS sequence"/>
</dbReference>
<dbReference type="InterPro" id="IPR003439">
    <property type="entry name" value="ABC_transporter-like_ATP-bd"/>
</dbReference>
<dbReference type="InterPro" id="IPR032781">
    <property type="entry name" value="ABC_tran_Xtn"/>
</dbReference>
<dbReference type="InterPro" id="IPR037118">
    <property type="entry name" value="Val-tRNA_synth_C_sf"/>
</dbReference>
<keyword evidence="3 6" id="KW-0067">ATP-binding</keyword>
<dbReference type="GO" id="GO:0003677">
    <property type="term" value="F:DNA binding"/>
    <property type="evidence" value="ECO:0007669"/>
    <property type="project" value="InterPro"/>
</dbReference>
<proteinExistence type="predicted"/>
<gene>
    <name evidence="6" type="ORF">HMPREF3182_00101</name>
</gene>
<dbReference type="Gene3D" id="1.10.287.380">
    <property type="entry name" value="Valyl-tRNA synthetase, C-terminal domain"/>
    <property type="match status" value="1"/>
</dbReference>
<dbReference type="Pfam" id="PF00005">
    <property type="entry name" value="ABC_tran"/>
    <property type="match status" value="2"/>
</dbReference>
<name>A0A134CLV3_9FIRM</name>
<evidence type="ECO:0000256" key="3">
    <source>
        <dbReference type="ARBA" id="ARBA00022840"/>
    </source>
</evidence>
<dbReference type="InterPro" id="IPR003593">
    <property type="entry name" value="AAA+_ATPase"/>
</dbReference>
<feature type="domain" description="ABC transporter" evidence="5">
    <location>
        <begin position="23"/>
        <end position="276"/>
    </location>
</feature>
<dbReference type="SUPFAM" id="SSF52540">
    <property type="entry name" value="P-loop containing nucleoside triphosphate hydrolases"/>
    <property type="match status" value="2"/>
</dbReference>
<feature type="coiled-coil region" evidence="4">
    <location>
        <begin position="585"/>
        <end position="612"/>
    </location>
</feature>
<keyword evidence="2" id="KW-0547">Nucleotide-binding</keyword>
<protein>
    <submittedName>
        <fullName evidence="6">ABC transporter, ATP-binding protein</fullName>
    </submittedName>
</protein>
<reference evidence="7" key="1">
    <citation type="submission" date="2016-01" db="EMBL/GenBank/DDBJ databases">
        <authorList>
            <person name="Mitreva M."/>
            <person name="Pepin K.H."/>
            <person name="Mihindukulasuriya K.A."/>
            <person name="Fulton R."/>
            <person name="Fronick C."/>
            <person name="O'Laughlin M."/>
            <person name="Miner T."/>
            <person name="Herter B."/>
            <person name="Rosa B.A."/>
            <person name="Cordes M."/>
            <person name="Tomlinson C."/>
            <person name="Wollam A."/>
            <person name="Palsikar V.B."/>
            <person name="Mardis E.R."/>
            <person name="Wilson R.K."/>
        </authorList>
    </citation>
    <scope>NUCLEOTIDE SEQUENCE [LARGE SCALE GENOMIC DNA]</scope>
    <source>
        <strain evidence="7">KA00182</strain>
    </source>
</reference>
<dbReference type="FunFam" id="3.40.50.300:FF:000011">
    <property type="entry name" value="Putative ABC transporter ATP-binding component"/>
    <property type="match status" value="1"/>
</dbReference>
<dbReference type="InterPro" id="IPR032524">
    <property type="entry name" value="ABC_tran_C"/>
</dbReference>
<dbReference type="Pfam" id="PF16326">
    <property type="entry name" value="ABC_tran_CTD"/>
    <property type="match status" value="1"/>
</dbReference>
<sequence length="651" mass="74330">MEIQADRRPVFFRNYRGVCMSSIRVQQLGKSFGIHTIFSDVSFSLHRGERLGLVGANGEGKSTLLMCLLGLEEVDTGNIAVEEGDTIGYLQQQITYDPSLRVRDVIKEAWQDIMQLEDKLHATEQALQDQPQDEHLMARYARLQERFEWLGGFSYESMSRKIMAGLGFQEEDWDRHIQDFSGGQKTRINLARALVRCPDYLFLDEPTNHLDVDMLEWLETYLLSYRGGMIIVSHDRYFLDRVATGILSLSKGTIKKYKGNYTAYVKKRQAEQEAHAKAYAKQQEKIHATEAYIQKYKAGIKAKQARGRQSQLDRLVRLEADVPDETLQFSFTRPSECGQKVLVLDDVGGQVGDHSLFNHLSALLRRGERVALIGPNGIGKSSLLKMVMGELKPTSGHIVLGSRVSIGYFSQERTDLHGAWSIVEEIMQSFSYSEDQARLILGRFLFHGDEVYKTIDSLSGGEQARVALLKLFLAAPNVLLLDEPTNHLDIPTREILEEALLEFGGTYLIVSHDRYFLDKVTNKTWVLAPQGVTEYMGNYSYYREKWNDQQEALMLAVKPTRDMGKVMHTDTGKKEPSSQPVKKKIHGNAKKIEEVELKIAELEATVTMYEVQLNMPENQVDNKRFMEIHQAYEETKKKLDALYETWEMLAE</sequence>
<evidence type="ECO:0000256" key="1">
    <source>
        <dbReference type="ARBA" id="ARBA00022737"/>
    </source>
</evidence>
<dbReference type="CDD" id="cd03221">
    <property type="entry name" value="ABCF_EF-3"/>
    <property type="match status" value="2"/>
</dbReference>
<dbReference type="EMBL" id="LSDT01000002">
    <property type="protein sequence ID" value="KXB93183.1"/>
    <property type="molecule type" value="Genomic_DNA"/>
</dbReference>
<dbReference type="SMART" id="SM00382">
    <property type="entry name" value="AAA"/>
    <property type="match status" value="2"/>
</dbReference>
<keyword evidence="1" id="KW-0677">Repeat</keyword>
<dbReference type="PROSITE" id="PS00211">
    <property type="entry name" value="ABC_TRANSPORTER_1"/>
    <property type="match status" value="2"/>
</dbReference>
<evidence type="ECO:0000256" key="2">
    <source>
        <dbReference type="ARBA" id="ARBA00022741"/>
    </source>
</evidence>
<evidence type="ECO:0000313" key="6">
    <source>
        <dbReference type="EMBL" id="KXB93183.1"/>
    </source>
</evidence>
<dbReference type="PANTHER" id="PTHR42855:SF2">
    <property type="entry name" value="DRUG RESISTANCE ABC TRANSPORTER,ATP-BINDING PROTEIN"/>
    <property type="match status" value="1"/>
</dbReference>
<dbReference type="STRING" id="1588748.HMPREF3182_00101"/>
<dbReference type="InterPro" id="IPR051309">
    <property type="entry name" value="ABCF_ATPase"/>
</dbReference>
<dbReference type="FunFam" id="3.40.50.300:FF:000309">
    <property type="entry name" value="ABC transporter ATP-binding protein"/>
    <property type="match status" value="1"/>
</dbReference>
<dbReference type="GO" id="GO:0005524">
    <property type="term" value="F:ATP binding"/>
    <property type="evidence" value="ECO:0007669"/>
    <property type="project" value="UniProtKB-KW"/>
</dbReference>
<evidence type="ECO:0000259" key="5">
    <source>
        <dbReference type="PROSITE" id="PS50893"/>
    </source>
</evidence>
<dbReference type="Gene3D" id="3.40.50.300">
    <property type="entry name" value="P-loop containing nucleotide triphosphate hydrolases"/>
    <property type="match status" value="2"/>
</dbReference>
<dbReference type="PANTHER" id="PTHR42855">
    <property type="entry name" value="ABC TRANSPORTER ATP-BINDING SUBUNIT"/>
    <property type="match status" value="1"/>
</dbReference>
<evidence type="ECO:0000256" key="4">
    <source>
        <dbReference type="SAM" id="Coils"/>
    </source>
</evidence>
<dbReference type="GO" id="GO:0016887">
    <property type="term" value="F:ATP hydrolysis activity"/>
    <property type="evidence" value="ECO:0007669"/>
    <property type="project" value="InterPro"/>
</dbReference>
<dbReference type="InterPro" id="IPR017871">
    <property type="entry name" value="ABC_transporter-like_CS"/>
</dbReference>
<comment type="caution">
    <text evidence="6">The sequence shown here is derived from an EMBL/GenBank/DDBJ whole genome shotgun (WGS) entry which is preliminary data.</text>
</comment>
<keyword evidence="7" id="KW-1185">Reference proteome</keyword>
<keyword evidence="4" id="KW-0175">Coiled coil</keyword>
<evidence type="ECO:0000313" key="7">
    <source>
        <dbReference type="Proteomes" id="UP000070160"/>
    </source>
</evidence>
<dbReference type="InterPro" id="IPR027417">
    <property type="entry name" value="P-loop_NTPase"/>
</dbReference>
<dbReference type="Pfam" id="PF12848">
    <property type="entry name" value="ABC_tran_Xtn"/>
    <property type="match status" value="1"/>
</dbReference>